<feature type="transmembrane region" description="Helical" evidence="4">
    <location>
        <begin position="28"/>
        <end position="47"/>
    </location>
</feature>
<keyword evidence="4" id="KW-0472">Membrane</keyword>
<name>A0A2K2FP23_9CLOT</name>
<dbReference type="PANTHER" id="PTHR11361:SF99">
    <property type="entry name" value="DNA MISMATCH REPAIR PROTEIN"/>
    <property type="match status" value="1"/>
</dbReference>
<proteinExistence type="predicted"/>
<dbReference type="GO" id="GO:0140664">
    <property type="term" value="F:ATP-dependent DNA damage sensor activity"/>
    <property type="evidence" value="ECO:0007669"/>
    <property type="project" value="InterPro"/>
</dbReference>
<keyword evidence="4" id="KW-0812">Transmembrane</keyword>
<feature type="transmembrane region" description="Helical" evidence="4">
    <location>
        <begin position="213"/>
        <end position="234"/>
    </location>
</feature>
<keyword evidence="1" id="KW-0547">Nucleotide-binding</keyword>
<dbReference type="GO" id="GO:0005524">
    <property type="term" value="F:ATP binding"/>
    <property type="evidence" value="ECO:0007669"/>
    <property type="project" value="UniProtKB-KW"/>
</dbReference>
<feature type="domain" description="DNA mismatch repair proteins mutS family" evidence="5">
    <location>
        <begin position="424"/>
        <end position="603"/>
    </location>
</feature>
<dbReference type="Gene3D" id="3.40.50.300">
    <property type="entry name" value="P-loop containing nucleotide triphosphate hydrolases"/>
    <property type="match status" value="1"/>
</dbReference>
<organism evidence="6 7">
    <name type="scientific">Clostridium thermosuccinogenes</name>
    <dbReference type="NCBI Taxonomy" id="84032"/>
    <lineage>
        <taxon>Bacteria</taxon>
        <taxon>Bacillati</taxon>
        <taxon>Bacillota</taxon>
        <taxon>Clostridia</taxon>
        <taxon>Eubacteriales</taxon>
        <taxon>Clostridiaceae</taxon>
        <taxon>Clostridium</taxon>
    </lineage>
</organism>
<dbReference type="SMART" id="SM00534">
    <property type="entry name" value="MUTSac"/>
    <property type="match status" value="1"/>
</dbReference>
<dbReference type="SUPFAM" id="SSF52540">
    <property type="entry name" value="P-loop containing nucleoside triphosphate hydrolases"/>
    <property type="match status" value="1"/>
</dbReference>
<evidence type="ECO:0000256" key="3">
    <source>
        <dbReference type="ARBA" id="ARBA00023125"/>
    </source>
</evidence>
<dbReference type="SUPFAM" id="SSF48334">
    <property type="entry name" value="DNA repair protein MutS, domain III"/>
    <property type="match status" value="1"/>
</dbReference>
<evidence type="ECO:0000256" key="1">
    <source>
        <dbReference type="ARBA" id="ARBA00022741"/>
    </source>
</evidence>
<dbReference type="PANTHER" id="PTHR11361">
    <property type="entry name" value="DNA MISMATCH REPAIR PROTEIN MUTS FAMILY MEMBER"/>
    <property type="match status" value="1"/>
</dbReference>
<reference evidence="6 7" key="1">
    <citation type="submission" date="2017-06" db="EMBL/GenBank/DDBJ databases">
        <title>Investigating the central metabolism of Clostridium thermosuccinogenes.</title>
        <authorList>
            <person name="Koendjbiharie J.G."/>
            <person name="van Kranenburg R."/>
        </authorList>
    </citation>
    <scope>NUCLEOTIDE SEQUENCE [LARGE SCALE GENOMIC DNA]</scope>
    <source>
        <strain evidence="6 7">DSM 5806</strain>
    </source>
</reference>
<gene>
    <name evidence="6" type="ORF">CDQ84_05465</name>
</gene>
<dbReference type="RefSeq" id="WP_103080724.1">
    <property type="nucleotide sequence ID" value="NZ_CP021850.1"/>
</dbReference>
<evidence type="ECO:0000313" key="6">
    <source>
        <dbReference type="EMBL" id="PNU00533.1"/>
    </source>
</evidence>
<dbReference type="Gene3D" id="1.10.1420.10">
    <property type="match status" value="1"/>
</dbReference>
<feature type="transmembrane region" description="Helical" evidence="4">
    <location>
        <begin position="440"/>
        <end position="462"/>
    </location>
</feature>
<protein>
    <submittedName>
        <fullName evidence="6">DNA mismatch repair protein MutS</fullName>
    </submittedName>
</protein>
<dbReference type="EMBL" id="NIOJ01000009">
    <property type="protein sequence ID" value="PNU00533.1"/>
    <property type="molecule type" value="Genomic_DNA"/>
</dbReference>
<keyword evidence="3" id="KW-0238">DNA-binding</keyword>
<dbReference type="CDD" id="cd03283">
    <property type="entry name" value="ABC_MutS-like"/>
    <property type="match status" value="1"/>
</dbReference>
<dbReference type="AlphaFoldDB" id="A0A2K2FP23"/>
<evidence type="ECO:0000256" key="2">
    <source>
        <dbReference type="ARBA" id="ARBA00022840"/>
    </source>
</evidence>
<sequence length="605" mass="69029">MKTSKEVYENRKNKYDRLLQKQTKASNLLSNLRLLVMLAGFAGALLLYSTRNYILLAGVMAATLILFAYLVIQHSKVIENKEYTALLSKINEDSIKRCKGEWNEFPDDGKDFMDENHPYSGDLDIFGPGSLFQCINAAITYTGRRMLSDLLTRHPTNADDIRKRQAAIEELAGKVSWRQRFLAEGLMAETKMQNPESLIAWVNQENPFFRKAWVVFLAKLLPSATLLLLLTAWATGIIPYYIPALALAVQYILLSVKKKERNSNFLLAKKYSKDIKVYYNLIKRLENQKFRSEYLKSIKGSMMNRESQTACYQMKKLFKIADSLDNRKNAFYFVFNILTLWDYQNLIALERWKEKSGRFLKSWIEAIGTVEALSSLSILRFDNPEWSMPEITSNQKPVFEAKGMGHPLLGRERVNNDVQILEPIHTLLITGSNMSGKSTLLRAAGINLVLAYAGAPVCAGFFRASLMHVHSCMRVSDNLEKSISSFYAELLRIKSIVAKSKEGESVFFLLDEIFKGTNSIDRHMGAKVLIRKLCSTKSIGLVSTHDLELCDLEKENNAVKNYHFQEFYENGRICFDYKLRPGASTTRNAIYLMKLAGIDVEDEQI</sequence>
<dbReference type="OrthoDB" id="9802448at2"/>
<evidence type="ECO:0000259" key="5">
    <source>
        <dbReference type="SMART" id="SM00534"/>
    </source>
</evidence>
<dbReference type="GO" id="GO:0030983">
    <property type="term" value="F:mismatched DNA binding"/>
    <property type="evidence" value="ECO:0007669"/>
    <property type="project" value="InterPro"/>
</dbReference>
<feature type="transmembrane region" description="Helical" evidence="4">
    <location>
        <begin position="240"/>
        <end position="256"/>
    </location>
</feature>
<accession>A0A2K2FP23</accession>
<dbReference type="GO" id="GO:0005829">
    <property type="term" value="C:cytosol"/>
    <property type="evidence" value="ECO:0007669"/>
    <property type="project" value="TreeGrafter"/>
</dbReference>
<dbReference type="Pfam" id="PF00488">
    <property type="entry name" value="MutS_V"/>
    <property type="match status" value="1"/>
</dbReference>
<keyword evidence="7" id="KW-1185">Reference proteome</keyword>
<dbReference type="InterPro" id="IPR000432">
    <property type="entry name" value="DNA_mismatch_repair_MutS_C"/>
</dbReference>
<dbReference type="InterPro" id="IPR027417">
    <property type="entry name" value="P-loop_NTPase"/>
</dbReference>
<dbReference type="GO" id="GO:0006298">
    <property type="term" value="P:mismatch repair"/>
    <property type="evidence" value="ECO:0007669"/>
    <property type="project" value="InterPro"/>
</dbReference>
<comment type="caution">
    <text evidence="6">The sequence shown here is derived from an EMBL/GenBank/DDBJ whole genome shotgun (WGS) entry which is preliminary data.</text>
</comment>
<keyword evidence="4" id="KW-1133">Transmembrane helix</keyword>
<keyword evidence="2" id="KW-0067">ATP-binding</keyword>
<dbReference type="InterPro" id="IPR045076">
    <property type="entry name" value="MutS"/>
</dbReference>
<dbReference type="KEGG" id="cthd:CDO33_09860"/>
<dbReference type="InterPro" id="IPR036187">
    <property type="entry name" value="DNA_mismatch_repair_MutS_sf"/>
</dbReference>
<feature type="transmembrane region" description="Helical" evidence="4">
    <location>
        <begin position="53"/>
        <end position="72"/>
    </location>
</feature>
<dbReference type="Proteomes" id="UP000236151">
    <property type="component" value="Unassembled WGS sequence"/>
</dbReference>
<evidence type="ECO:0000313" key="7">
    <source>
        <dbReference type="Proteomes" id="UP000236151"/>
    </source>
</evidence>
<evidence type="ECO:0000256" key="4">
    <source>
        <dbReference type="SAM" id="Phobius"/>
    </source>
</evidence>